<dbReference type="InterPro" id="IPR006598">
    <property type="entry name" value="CAP10"/>
</dbReference>
<evidence type="ECO:0000259" key="2">
    <source>
        <dbReference type="SMART" id="SM00672"/>
    </source>
</evidence>
<dbReference type="EMBL" id="JBHSAW010000004">
    <property type="protein sequence ID" value="MFC4095906.1"/>
    <property type="molecule type" value="Genomic_DNA"/>
</dbReference>
<protein>
    <submittedName>
        <fullName evidence="3">Glycosyl transferase family 90</fullName>
    </submittedName>
</protein>
<evidence type="ECO:0000313" key="4">
    <source>
        <dbReference type="Proteomes" id="UP001595814"/>
    </source>
</evidence>
<dbReference type="GO" id="GO:0016740">
    <property type="term" value="F:transferase activity"/>
    <property type="evidence" value="ECO:0007669"/>
    <property type="project" value="UniProtKB-KW"/>
</dbReference>
<accession>A0ABV8JP46</accession>
<sequence>MIRILILFQFLIAKLDSFIFMGLEDINAFYYAKNFGRNALPKSYFRMYFKKLMEYKKTVDPDLLQKRVDYYLKGNKNFQIPEAAVAVKDFKKTKGTGYYLDLKEFLHYFNPQVKFAYHFGDELHINPYPTLFKARMLEVDNANSVLFKLNKRRHFKWVEDATPFGKKNKKVVWRGRAHQKQRRDFVEKFWEHPLFDVGLITPKQNDLPLHKGFMDIPSQLGHQFIACIEGFDVATNLKWAMSSNSLCIMPKPTCETWFMEGTLKAGIHYVEVKDDFSDMEEKVTYFSEHAEDSKEIIKNAHQHVAQFKNKKLEDLLCFLVLEKYAQLSGQEDYLRFKS</sequence>
<evidence type="ECO:0000313" key="3">
    <source>
        <dbReference type="EMBL" id="MFC4095906.1"/>
    </source>
</evidence>
<dbReference type="Pfam" id="PF05686">
    <property type="entry name" value="Glyco_transf_90"/>
    <property type="match status" value="1"/>
</dbReference>
<dbReference type="InterPro" id="IPR051091">
    <property type="entry name" value="O-Glucosyltr/Glycosyltrsf_90"/>
</dbReference>
<evidence type="ECO:0000256" key="1">
    <source>
        <dbReference type="ARBA" id="ARBA00022679"/>
    </source>
</evidence>
<dbReference type="PANTHER" id="PTHR12203:SF35">
    <property type="entry name" value="PROTEIN O-GLUCOSYLTRANSFERASE 1"/>
    <property type="match status" value="1"/>
</dbReference>
<dbReference type="Proteomes" id="UP001595814">
    <property type="component" value="Unassembled WGS sequence"/>
</dbReference>
<keyword evidence="4" id="KW-1185">Reference proteome</keyword>
<gene>
    <name evidence="3" type="ORF">ACFOUT_08470</name>
</gene>
<dbReference type="SMART" id="SM00672">
    <property type="entry name" value="CAP10"/>
    <property type="match status" value="1"/>
</dbReference>
<dbReference type="PANTHER" id="PTHR12203">
    <property type="entry name" value="KDEL LYS-ASP-GLU-LEU CONTAINING - RELATED"/>
    <property type="match status" value="1"/>
</dbReference>
<organism evidence="3 4">
    <name type="scientific">Euzebyella saccharophila</name>
    <dbReference type="NCBI Taxonomy" id="679664"/>
    <lineage>
        <taxon>Bacteria</taxon>
        <taxon>Pseudomonadati</taxon>
        <taxon>Bacteroidota</taxon>
        <taxon>Flavobacteriia</taxon>
        <taxon>Flavobacteriales</taxon>
        <taxon>Flavobacteriaceae</taxon>
        <taxon>Euzebyella</taxon>
    </lineage>
</organism>
<reference evidence="4" key="1">
    <citation type="journal article" date="2019" name="Int. J. Syst. Evol. Microbiol.">
        <title>The Global Catalogue of Microorganisms (GCM) 10K type strain sequencing project: providing services to taxonomists for standard genome sequencing and annotation.</title>
        <authorList>
            <consortium name="The Broad Institute Genomics Platform"/>
            <consortium name="The Broad Institute Genome Sequencing Center for Infectious Disease"/>
            <person name="Wu L."/>
            <person name="Ma J."/>
        </authorList>
    </citation>
    <scope>NUCLEOTIDE SEQUENCE [LARGE SCALE GENOMIC DNA]</scope>
    <source>
        <strain evidence="4">CECT 7477</strain>
    </source>
</reference>
<feature type="domain" description="Glycosyl transferase CAP10" evidence="2">
    <location>
        <begin position="122"/>
        <end position="331"/>
    </location>
</feature>
<keyword evidence="1 3" id="KW-0808">Transferase</keyword>
<name>A0ABV8JP46_9FLAO</name>
<comment type="caution">
    <text evidence="3">The sequence shown here is derived from an EMBL/GenBank/DDBJ whole genome shotgun (WGS) entry which is preliminary data.</text>
</comment>
<dbReference type="RefSeq" id="WP_225621082.1">
    <property type="nucleotide sequence ID" value="NZ_JACYFJ010000001.1"/>
</dbReference>
<proteinExistence type="predicted"/>